<organism evidence="1 2">
    <name type="scientific">Trichococcus flocculiformis</name>
    <dbReference type="NCBI Taxonomy" id="82803"/>
    <lineage>
        <taxon>Bacteria</taxon>
        <taxon>Bacillati</taxon>
        <taxon>Bacillota</taxon>
        <taxon>Bacilli</taxon>
        <taxon>Lactobacillales</taxon>
        <taxon>Carnobacteriaceae</taxon>
        <taxon>Trichococcus</taxon>
    </lineage>
</organism>
<dbReference type="AlphaFoldDB" id="A0A847D681"/>
<proteinExistence type="predicted"/>
<evidence type="ECO:0000313" key="1">
    <source>
        <dbReference type="EMBL" id="NLD32276.1"/>
    </source>
</evidence>
<reference evidence="1 2" key="1">
    <citation type="journal article" date="2020" name="Biotechnol. Biofuels">
        <title>New insights from the biogas microbiome by comprehensive genome-resolved metagenomics of nearly 1600 species originating from multiple anaerobic digesters.</title>
        <authorList>
            <person name="Campanaro S."/>
            <person name="Treu L."/>
            <person name="Rodriguez-R L.M."/>
            <person name="Kovalovszki A."/>
            <person name="Ziels R.M."/>
            <person name="Maus I."/>
            <person name="Zhu X."/>
            <person name="Kougias P.G."/>
            <person name="Basile A."/>
            <person name="Luo G."/>
            <person name="Schluter A."/>
            <person name="Konstantinidis K.T."/>
            <person name="Angelidaki I."/>
        </authorList>
    </citation>
    <scope>NUCLEOTIDE SEQUENCE [LARGE SCALE GENOMIC DNA]</scope>
    <source>
        <strain evidence="1">AS07pgkLD_105</strain>
    </source>
</reference>
<dbReference type="RefSeq" id="WP_276646694.1">
    <property type="nucleotide sequence ID" value="NZ_JAAZCD010000192.1"/>
</dbReference>
<dbReference type="EMBL" id="JAAZCD010000192">
    <property type="protein sequence ID" value="NLD32276.1"/>
    <property type="molecule type" value="Genomic_DNA"/>
</dbReference>
<sequence length="75" mass="8802">MANQIFLDGVSAKGAKNIKMKVRKGQVFYELNDISAAEWNEKAKLQRKIIFFKLFGFDPENDNEAREAIDRYFKR</sequence>
<comment type="caution">
    <text evidence="1">The sequence shown here is derived from an EMBL/GenBank/DDBJ whole genome shotgun (WGS) entry which is preliminary data.</text>
</comment>
<evidence type="ECO:0000313" key="2">
    <source>
        <dbReference type="Proteomes" id="UP000589373"/>
    </source>
</evidence>
<dbReference type="Proteomes" id="UP000589373">
    <property type="component" value="Unassembled WGS sequence"/>
</dbReference>
<protein>
    <submittedName>
        <fullName evidence="1">Uncharacterized protein</fullName>
    </submittedName>
</protein>
<gene>
    <name evidence="1" type="ORF">GX662_08470</name>
</gene>
<accession>A0A847D681</accession>
<name>A0A847D681_9LACT</name>